<evidence type="ECO:0000256" key="2">
    <source>
        <dbReference type="ARBA" id="ARBA00022692"/>
    </source>
</evidence>
<feature type="transmembrane region" description="Helical" evidence="10">
    <location>
        <begin position="165"/>
        <end position="184"/>
    </location>
</feature>
<keyword evidence="6" id="KW-0443">Lipid metabolism</keyword>
<keyword evidence="7 8" id="KW-0472">Membrane</keyword>
<keyword evidence="8" id="KW-0444">Lipid biosynthesis</keyword>
<dbReference type="EMBL" id="DF977464">
    <property type="protein sequence ID" value="GAP86408.2"/>
    <property type="molecule type" value="Genomic_DNA"/>
</dbReference>
<dbReference type="PANTHER" id="PTHR23129">
    <property type="entry name" value="ACYL-COENZYME A DIPHOSPHATASE FITM2"/>
    <property type="match status" value="1"/>
</dbReference>
<dbReference type="Pfam" id="PF10261">
    <property type="entry name" value="FIT"/>
    <property type="match status" value="1"/>
</dbReference>
<comment type="catalytic activity">
    <reaction evidence="8">
        <text>(5Z,8Z,11Z,14Z)-eicosatetraenoyl-CoA + H2O = S-(5Z,8Z,11Z,14Z-eicosatetraenoyl)-4'-phosphopantetheine + adenosine 3',5'-bisphosphate + 2 H(+)</text>
        <dbReference type="Rhea" id="RHEA:65568"/>
        <dbReference type="ChEBI" id="CHEBI:15377"/>
        <dbReference type="ChEBI" id="CHEBI:15378"/>
        <dbReference type="ChEBI" id="CHEBI:57368"/>
        <dbReference type="ChEBI" id="CHEBI:58343"/>
        <dbReference type="ChEBI" id="CHEBI:156554"/>
    </reaction>
</comment>
<evidence type="ECO:0000256" key="7">
    <source>
        <dbReference type="ARBA" id="ARBA00023136"/>
    </source>
</evidence>
<keyword evidence="5 8" id="KW-1133">Transmembrane helix</keyword>
<dbReference type="InterPro" id="IPR019388">
    <property type="entry name" value="FIT"/>
</dbReference>
<comment type="similarity">
    <text evidence="8">Belongs to the FIT family. Fungal FIT2B/SCS3 subfamily.</text>
</comment>
<organism evidence="11">
    <name type="scientific">Rosellinia necatrix</name>
    <name type="common">White root-rot fungus</name>
    <dbReference type="NCBI Taxonomy" id="77044"/>
    <lineage>
        <taxon>Eukaryota</taxon>
        <taxon>Fungi</taxon>
        <taxon>Dikarya</taxon>
        <taxon>Ascomycota</taxon>
        <taxon>Pezizomycotina</taxon>
        <taxon>Sordariomycetes</taxon>
        <taxon>Xylariomycetidae</taxon>
        <taxon>Xylariales</taxon>
        <taxon>Xylariaceae</taxon>
        <taxon>Rosellinia</taxon>
    </lineage>
</organism>
<evidence type="ECO:0000256" key="1">
    <source>
        <dbReference type="ARBA" id="ARBA00004477"/>
    </source>
</evidence>
<keyword evidence="2 8" id="KW-0812">Transmembrane</keyword>
<accession>A0A1W2TEF3</accession>
<dbReference type="HAMAP" id="MF_03231">
    <property type="entry name" value="SCS3"/>
    <property type="match status" value="1"/>
</dbReference>
<dbReference type="Proteomes" id="UP000054516">
    <property type="component" value="Unassembled WGS sequence"/>
</dbReference>
<dbReference type="STRING" id="77044.A0A1W2TEF3"/>
<feature type="transmembrane region" description="Helical" evidence="10">
    <location>
        <begin position="127"/>
        <end position="145"/>
    </location>
</feature>
<dbReference type="GO" id="GO:0140042">
    <property type="term" value="P:lipid droplet formation"/>
    <property type="evidence" value="ECO:0007669"/>
    <property type="project" value="UniProtKB-UniRule"/>
</dbReference>
<feature type="compositionally biased region" description="Low complexity" evidence="9">
    <location>
        <begin position="22"/>
        <end position="59"/>
    </location>
</feature>
<dbReference type="OrthoDB" id="5579088at2759"/>
<comment type="catalytic activity">
    <reaction evidence="8">
        <text>an acyl-CoA + H2O = an acyl-4'-phosphopantetheine + adenosine 3',5'-bisphosphate + 2 H(+)</text>
        <dbReference type="Rhea" id="RHEA:50044"/>
        <dbReference type="ChEBI" id="CHEBI:15377"/>
        <dbReference type="ChEBI" id="CHEBI:15378"/>
        <dbReference type="ChEBI" id="CHEBI:58342"/>
        <dbReference type="ChEBI" id="CHEBI:58343"/>
        <dbReference type="ChEBI" id="CHEBI:132023"/>
    </reaction>
</comment>
<evidence type="ECO:0000256" key="10">
    <source>
        <dbReference type="SAM" id="Phobius"/>
    </source>
</evidence>
<keyword evidence="12" id="KW-1185">Reference proteome</keyword>
<evidence type="ECO:0000313" key="12">
    <source>
        <dbReference type="Proteomes" id="UP000054516"/>
    </source>
</evidence>
<evidence type="ECO:0000256" key="9">
    <source>
        <dbReference type="SAM" id="MobiDB-lite"/>
    </source>
</evidence>
<evidence type="ECO:0000256" key="6">
    <source>
        <dbReference type="ARBA" id="ARBA00023098"/>
    </source>
</evidence>
<evidence type="ECO:0000256" key="3">
    <source>
        <dbReference type="ARBA" id="ARBA00022801"/>
    </source>
</evidence>
<protein>
    <recommendedName>
        <fullName evidence="8">Acyl-coenzyme A diphosphatase SCS3</fullName>
        <ecNumber evidence="8">3.6.1.-</ecNumber>
    </recommendedName>
    <alternativeName>
        <fullName evidence="8">FIT family protein SCS3</fullName>
    </alternativeName>
</protein>
<feature type="active site" evidence="8">
    <location>
        <position position="236"/>
    </location>
</feature>
<dbReference type="EC" id="3.6.1.-" evidence="8"/>
<dbReference type="GO" id="GO:0010945">
    <property type="term" value="F:coenzyme A diphosphatase activity"/>
    <property type="evidence" value="ECO:0007669"/>
    <property type="project" value="InterPro"/>
</dbReference>
<evidence type="ECO:0000256" key="4">
    <source>
        <dbReference type="ARBA" id="ARBA00022824"/>
    </source>
</evidence>
<comment type="function">
    <text evidence="8">Fatty acyl-coenzyme A (CoA) diphosphatase that hydrolyzes fatty acyl-CoA to yield acyl-4'-phosphopantetheine and adenosine 3',5'-bisphosphate. Preferentially hydrolyzes unsaturated long-chain acyl-CoA substrates in the endoplasmic reticulum (ER) lumen. This catalytic activity is required for maintaining ER structure and for lipid droplets (LDs) biogenesis, which are lipid storage organelles involved in maintaining lipid and energy homeostasis. May directly bind to diacylglycerol (DAGs) and triacylglycerol, which is also important for LD biogenesis. May support directional budding of nacent LDs from the ER into the cytosol by reducing DAG levels at sites of LD formation. May play a role in the regulation of cell morphology and cytoskeletal organization. Involved in phospholipid biosynthesis.</text>
</comment>
<evidence type="ECO:0000256" key="5">
    <source>
        <dbReference type="ARBA" id="ARBA00022989"/>
    </source>
</evidence>
<feature type="region of interest" description="Disordered" evidence="9">
    <location>
        <begin position="1"/>
        <end position="59"/>
    </location>
</feature>
<comment type="subcellular location">
    <subcellularLocation>
        <location evidence="1 8">Endoplasmic reticulum membrane</location>
        <topology evidence="1 8">Multi-pass membrane protein</topology>
    </subcellularLocation>
</comment>
<dbReference type="InterPro" id="IPR046400">
    <property type="entry name" value="SCS3"/>
</dbReference>
<feature type="active site" evidence="8">
    <location>
        <position position="324"/>
    </location>
</feature>
<keyword evidence="4 8" id="KW-0256">Endoplasmic reticulum</keyword>
<feature type="transmembrane region" description="Helical" evidence="10">
    <location>
        <begin position="330"/>
        <end position="346"/>
    </location>
</feature>
<keyword evidence="3 8" id="KW-0378">Hydrolase</keyword>
<reference evidence="11" key="1">
    <citation type="submission" date="2016-03" db="EMBL/GenBank/DDBJ databases">
        <title>Draft genome sequence of Rosellinia necatrix.</title>
        <authorList>
            <person name="Kanematsu S."/>
        </authorList>
    </citation>
    <scope>NUCLEOTIDE SEQUENCE [LARGE SCALE GENOMIC DNA]</scope>
    <source>
        <strain evidence="11">W97</strain>
    </source>
</reference>
<feature type="transmembrane region" description="Helical" evidence="10">
    <location>
        <begin position="304"/>
        <end position="324"/>
    </location>
</feature>
<dbReference type="GO" id="GO:0005789">
    <property type="term" value="C:endoplasmic reticulum membrane"/>
    <property type="evidence" value="ECO:0007669"/>
    <property type="project" value="UniProtKB-SubCell"/>
</dbReference>
<dbReference type="OMA" id="CERIHAS"/>
<keyword evidence="8" id="KW-1208">Phospholipid metabolism</keyword>
<evidence type="ECO:0000313" key="11">
    <source>
        <dbReference type="EMBL" id="GAP86408.2"/>
    </source>
</evidence>
<dbReference type="GO" id="GO:0008654">
    <property type="term" value="P:phospholipid biosynthetic process"/>
    <property type="evidence" value="ECO:0007669"/>
    <property type="project" value="UniProtKB-KW"/>
</dbReference>
<evidence type="ECO:0000256" key="8">
    <source>
        <dbReference type="HAMAP-Rule" id="MF_03231"/>
    </source>
</evidence>
<feature type="transmembrane region" description="Helical" evidence="10">
    <location>
        <begin position="237"/>
        <end position="256"/>
    </location>
</feature>
<keyword evidence="8" id="KW-0594">Phospholipid biosynthesis</keyword>
<dbReference type="PANTHER" id="PTHR23129:SF0">
    <property type="entry name" value="ACYL-COENZYME A DIPHOSPHATASE FITM2"/>
    <property type="match status" value="1"/>
</dbReference>
<sequence length="362" mass="38057">MAEDRDSLRPQGSKMAGNGTPKRSMTMTAAASTKATNTTATTTHPSTSNTTTTTVHRSSPFLPTPLERLVLAAYPAILVFGAAFAALSPETRGAPYDAARQAHVPSQAPSYFARKDNVVNVLFVKRGWLWVTAAFAAFAGTHPALRQGGGRARAARAARAAARWAAVTGWWVLVTQWCLGPPLIDRGFRVTGGKCVVALEAVAAAAAQAGRKELLTAAACRAAGGRWSGGHDISGHVFLLVLGSCFLLQEVAWVLLRGGARIAGAAADDDRAVVMPDGAVKGAGVESARPAAAHERHLGIGGKFALGVVGLSLWMLLMTAVYFHTWFEKLTGLLVASIGVYTVYILPRWIPAWRAVVGLPGI</sequence>
<dbReference type="AlphaFoldDB" id="A0A1W2TEF3"/>
<proteinExistence type="inferred from homology"/>
<comment type="catalytic activity">
    <reaction evidence="8">
        <text>hexadecanoyl-CoA + H2O = S-hexadecanoyl-4'-phosphopantetheine + adenosine 3',5'-bisphosphate + 2 H(+)</text>
        <dbReference type="Rhea" id="RHEA:50032"/>
        <dbReference type="ChEBI" id="CHEBI:15377"/>
        <dbReference type="ChEBI" id="CHEBI:15378"/>
        <dbReference type="ChEBI" id="CHEBI:57379"/>
        <dbReference type="ChEBI" id="CHEBI:58343"/>
        <dbReference type="ChEBI" id="CHEBI:132018"/>
    </reaction>
</comment>
<feature type="transmembrane region" description="Helical" evidence="10">
    <location>
        <begin position="69"/>
        <end position="87"/>
    </location>
</feature>
<comment type="catalytic activity">
    <reaction evidence="8">
        <text>(9Z)-octadecenoyl-CoA + H2O = S-(9Z-octadecenoyl)-4'-phosphopantetheine + adenosine 3',5'-bisphosphate + 2 H(+)</text>
        <dbReference type="Rhea" id="RHEA:65564"/>
        <dbReference type="ChEBI" id="CHEBI:15377"/>
        <dbReference type="ChEBI" id="CHEBI:15378"/>
        <dbReference type="ChEBI" id="CHEBI:57387"/>
        <dbReference type="ChEBI" id="CHEBI:58343"/>
        <dbReference type="ChEBI" id="CHEBI:156553"/>
    </reaction>
</comment>
<name>A0A1W2TEF3_ROSNE</name>
<gene>
    <name evidence="8" type="primary">SCS3</name>
    <name evidence="8" type="synonym">FIT2B</name>
    <name evidence="11" type="ORF">SAMD00023353_1901760</name>
</gene>